<keyword evidence="9" id="KW-1185">Reference proteome</keyword>
<dbReference type="GO" id="GO:0006072">
    <property type="term" value="P:glycerol-3-phosphate metabolic process"/>
    <property type="evidence" value="ECO:0007669"/>
    <property type="project" value="TreeGrafter"/>
</dbReference>
<evidence type="ECO:0000256" key="3">
    <source>
        <dbReference type="ARBA" id="ARBA00022679"/>
    </source>
</evidence>
<evidence type="ECO:0000256" key="5">
    <source>
        <dbReference type="ARBA" id="ARBA00023315"/>
    </source>
</evidence>
<dbReference type="GO" id="GO:0019432">
    <property type="term" value="P:triglyceride biosynthetic process"/>
    <property type="evidence" value="ECO:0007669"/>
    <property type="project" value="TreeGrafter"/>
</dbReference>
<dbReference type="PANTHER" id="PTHR12563">
    <property type="entry name" value="GLYCEROL-3-PHOSPHATE ACYLTRANSFERASE"/>
    <property type="match status" value="1"/>
</dbReference>
<dbReference type="AlphaFoldDB" id="A0AA39HZF6"/>
<sequence length="758" mass="86805">MTSLLPNNKPLPFRYERRSIVASLTRSPATASLWRRTDLNFYHINIGRSASCSDCLNEPSARAIAHEGLRYVNILDFPKHNGVHDLARVDSAHVENEPFPWFADLRYTWRTPIPHHYPNINQKVLSSLRVQESIDDLIRQSPEYTYRYAIKKAADCLNEIRASLSRIICRFCGWGLFKVFRRVMKRLLVCPNEMERLQQAEKSGIPIIYLPLHRSHLDYLIITFTAWHWNLRLPHVASGDNLNMYGFGWLLRGVGSFFIRRRLGENDTGGREQLYRSVLKTYMIEILKYPTSIEFFLEGTRSRYGKTLLPKNGLISNIVEAVQSGELPDAYLVPVSFTYDQTVEGIFFDELLGSNKKRESIWGTIKGVYNVFGVPERCGSVRVNFGAPRLLSDYMQSLTSTIQDSRDRFDLTHSLTQSGCYRELLPWHNEHYHDPQRTLIRAIGYHVVYSAQNQSSISLCSLMSSLLLCKYRNSGAHIADLRRDLEWLVNETIWRGFDVIGWEVGHTHPVEATNEALSHLVDSIVYVNDYVSLKMEHKEVLNVSYQRNAVIAPFSIASAVALAFVSKPSDFNGLVSRALQVCNLLQMEVIFCKPCQNLHQRICDEVNQMIEDGLLETYTSPPIEGHEETGDLLRVVNKEHFDVLTFYANILRPFLQTLYVVVDSLLDTSDYSMGKRLARDKDFARVLLAHMKTSDRQLPFRRLPEAFNSDSINNSVKLLREKKVITQGSVVQLDENDGNGDAAKRLLVAVGELLVEVY</sequence>
<comment type="similarity">
    <text evidence="2 6">Belongs to the GPAT/DAPAT family.</text>
</comment>
<evidence type="ECO:0000313" key="9">
    <source>
        <dbReference type="Proteomes" id="UP001175271"/>
    </source>
</evidence>
<dbReference type="CDD" id="cd07993">
    <property type="entry name" value="LPLAT_DHAPAT-like"/>
    <property type="match status" value="1"/>
</dbReference>
<comment type="caution">
    <text evidence="8">The sequence shown here is derived from an EMBL/GenBank/DDBJ whole genome shotgun (WGS) entry which is preliminary data.</text>
</comment>
<comment type="subcellular location">
    <subcellularLocation>
        <location evidence="1">Membrane</location>
    </subcellularLocation>
</comment>
<gene>
    <name evidence="8" type="ORF">QR680_006948</name>
</gene>
<evidence type="ECO:0000313" key="8">
    <source>
        <dbReference type="EMBL" id="KAK0413697.1"/>
    </source>
</evidence>
<organism evidence="8 9">
    <name type="scientific">Steinernema hermaphroditum</name>
    <dbReference type="NCBI Taxonomy" id="289476"/>
    <lineage>
        <taxon>Eukaryota</taxon>
        <taxon>Metazoa</taxon>
        <taxon>Ecdysozoa</taxon>
        <taxon>Nematoda</taxon>
        <taxon>Chromadorea</taxon>
        <taxon>Rhabditida</taxon>
        <taxon>Tylenchina</taxon>
        <taxon>Panagrolaimomorpha</taxon>
        <taxon>Strongyloidoidea</taxon>
        <taxon>Steinernematidae</taxon>
        <taxon>Steinernema</taxon>
    </lineage>
</organism>
<evidence type="ECO:0000256" key="2">
    <source>
        <dbReference type="ARBA" id="ARBA00007937"/>
    </source>
</evidence>
<dbReference type="InterPro" id="IPR022284">
    <property type="entry name" value="GPAT/DHAPAT"/>
</dbReference>
<dbReference type="SUPFAM" id="SSF69593">
    <property type="entry name" value="Glycerol-3-phosphate (1)-acyltransferase"/>
    <property type="match status" value="1"/>
</dbReference>
<feature type="domain" description="Phospholipid/glycerol acyltransferase" evidence="7">
    <location>
        <begin position="207"/>
        <end position="340"/>
    </location>
</feature>
<dbReference type="Proteomes" id="UP001175271">
    <property type="component" value="Unassembled WGS sequence"/>
</dbReference>
<evidence type="ECO:0000259" key="7">
    <source>
        <dbReference type="SMART" id="SM00563"/>
    </source>
</evidence>
<dbReference type="InterPro" id="IPR041728">
    <property type="entry name" value="GPAT/DHAPAT_LPLAT"/>
</dbReference>
<dbReference type="Pfam" id="PF19277">
    <property type="entry name" value="GPAT_C"/>
    <property type="match status" value="1"/>
</dbReference>
<dbReference type="GO" id="GO:0004366">
    <property type="term" value="F:glycerol-3-phosphate O-acyltransferase activity"/>
    <property type="evidence" value="ECO:0007669"/>
    <property type="project" value="TreeGrafter"/>
</dbReference>
<dbReference type="Pfam" id="PF01553">
    <property type="entry name" value="Acyltransferase"/>
    <property type="match status" value="1"/>
</dbReference>
<dbReference type="SMART" id="SM00563">
    <property type="entry name" value="PlsC"/>
    <property type="match status" value="1"/>
</dbReference>
<proteinExistence type="inferred from homology"/>
<keyword evidence="3 6" id="KW-0808">Transferase</keyword>
<dbReference type="GO" id="GO:0006631">
    <property type="term" value="P:fatty acid metabolic process"/>
    <property type="evidence" value="ECO:0007669"/>
    <property type="project" value="TreeGrafter"/>
</dbReference>
<dbReference type="PIRSF" id="PIRSF000437">
    <property type="entry name" value="GPAT_DHAPAT"/>
    <property type="match status" value="1"/>
</dbReference>
<dbReference type="GO" id="GO:0031966">
    <property type="term" value="C:mitochondrial membrane"/>
    <property type="evidence" value="ECO:0007669"/>
    <property type="project" value="TreeGrafter"/>
</dbReference>
<accession>A0AA39HZF6</accession>
<reference evidence="8" key="1">
    <citation type="submission" date="2023-06" db="EMBL/GenBank/DDBJ databases">
        <title>Genomic analysis of the entomopathogenic nematode Steinernema hermaphroditum.</title>
        <authorList>
            <person name="Schwarz E.M."/>
            <person name="Heppert J.K."/>
            <person name="Baniya A."/>
            <person name="Schwartz H.T."/>
            <person name="Tan C.-H."/>
            <person name="Antoshechkin I."/>
            <person name="Sternberg P.W."/>
            <person name="Goodrich-Blair H."/>
            <person name="Dillman A.R."/>
        </authorList>
    </citation>
    <scope>NUCLEOTIDE SEQUENCE</scope>
    <source>
        <strain evidence="8">PS9179</strain>
        <tissue evidence="8">Whole animal</tissue>
    </source>
</reference>
<protein>
    <recommendedName>
        <fullName evidence="7">Phospholipid/glycerol acyltransferase domain-containing protein</fullName>
    </recommendedName>
</protein>
<dbReference type="InterPro" id="IPR045520">
    <property type="entry name" value="GPAT/DHAPAT_C"/>
</dbReference>
<keyword evidence="4" id="KW-0472">Membrane</keyword>
<dbReference type="EMBL" id="JAUCMV010000003">
    <property type="protein sequence ID" value="KAK0413697.1"/>
    <property type="molecule type" value="Genomic_DNA"/>
</dbReference>
<name>A0AA39HZF6_9BILA</name>
<evidence type="ECO:0000256" key="1">
    <source>
        <dbReference type="ARBA" id="ARBA00004370"/>
    </source>
</evidence>
<evidence type="ECO:0000256" key="4">
    <source>
        <dbReference type="ARBA" id="ARBA00023136"/>
    </source>
</evidence>
<dbReference type="PANTHER" id="PTHR12563:SF23">
    <property type="entry name" value="BCDNA.GH07066"/>
    <property type="match status" value="1"/>
</dbReference>
<evidence type="ECO:0000256" key="6">
    <source>
        <dbReference type="PIRNR" id="PIRNR000437"/>
    </source>
</evidence>
<dbReference type="InterPro" id="IPR002123">
    <property type="entry name" value="Plipid/glycerol_acylTrfase"/>
</dbReference>
<keyword evidence="5 6" id="KW-0012">Acyltransferase</keyword>
<dbReference type="GO" id="GO:0008654">
    <property type="term" value="P:phospholipid biosynthetic process"/>
    <property type="evidence" value="ECO:0007669"/>
    <property type="project" value="TreeGrafter"/>
</dbReference>